<evidence type="ECO:0000256" key="5">
    <source>
        <dbReference type="ARBA" id="ARBA00022741"/>
    </source>
</evidence>
<protein>
    <submittedName>
        <fullName evidence="7">Uncharacterized protein</fullName>
    </submittedName>
</protein>
<dbReference type="InterPro" id="IPR027417">
    <property type="entry name" value="P-loop_NTPase"/>
</dbReference>
<evidence type="ECO:0000256" key="3">
    <source>
        <dbReference type="ARBA" id="ARBA00009361"/>
    </source>
</evidence>
<dbReference type="GO" id="GO:0009536">
    <property type="term" value="C:plastid"/>
    <property type="evidence" value="ECO:0007669"/>
    <property type="project" value="UniProtKB-SubCell"/>
</dbReference>
<keyword evidence="4" id="KW-0934">Plastid</keyword>
<dbReference type="SUPFAM" id="SSF52540">
    <property type="entry name" value="P-loop containing nucleoside triphosphate hydrolases"/>
    <property type="match status" value="1"/>
</dbReference>
<comment type="caution">
    <text evidence="7">The sequence shown here is derived from an EMBL/GenBank/DDBJ whole genome shotgun (WGS) entry which is preliminary data.</text>
</comment>
<keyword evidence="8" id="KW-1185">Reference proteome</keyword>
<accession>A0A7J8XRV1</accession>
<dbReference type="Proteomes" id="UP000593577">
    <property type="component" value="Unassembled WGS sequence"/>
</dbReference>
<name>A0A7J8XRV1_GOSAI</name>
<gene>
    <name evidence="7" type="ORF">Goari_007493</name>
</gene>
<evidence type="ECO:0000313" key="7">
    <source>
        <dbReference type="EMBL" id="MBA0689780.1"/>
    </source>
</evidence>
<dbReference type="AlphaFoldDB" id="A0A7J8XRV1"/>
<comment type="subcellular location">
    <subcellularLocation>
        <location evidence="2">Plastid</location>
    </subcellularLocation>
</comment>
<evidence type="ECO:0000256" key="2">
    <source>
        <dbReference type="ARBA" id="ARBA00004474"/>
    </source>
</evidence>
<comment type="function">
    <text evidence="1">Probable ATPase of unknown function. Its presence in a non-photosynthetic plant (Epifagus virginiana) and experiments in tobacco indicate that it has an essential function which is probably not related to photosynthesis.</text>
</comment>
<evidence type="ECO:0000256" key="4">
    <source>
        <dbReference type="ARBA" id="ARBA00022640"/>
    </source>
</evidence>
<evidence type="ECO:0000256" key="6">
    <source>
        <dbReference type="ARBA" id="ARBA00022840"/>
    </source>
</evidence>
<dbReference type="GO" id="GO:0005524">
    <property type="term" value="F:ATP binding"/>
    <property type="evidence" value="ECO:0007669"/>
    <property type="project" value="UniProtKB-KW"/>
</dbReference>
<feature type="non-terminal residue" evidence="7">
    <location>
        <position position="1"/>
    </location>
</feature>
<sequence length="109" mass="12302">FHFSSIGKPFSLRLALSPSRGIVVIGSIRTGRSYLFKYLATNSYVPFITVFLNKLFDNKLKVFLIDDIDIDDSDDTNASDAIDYDLDTELELLTMMNALTMDIILVWGV</sequence>
<keyword evidence="6" id="KW-0067">ATP-binding</keyword>
<organism evidence="7 8">
    <name type="scientific">Gossypium aridum</name>
    <name type="common">American cotton</name>
    <name type="synonym">Erioxylum aridum</name>
    <dbReference type="NCBI Taxonomy" id="34290"/>
    <lineage>
        <taxon>Eukaryota</taxon>
        <taxon>Viridiplantae</taxon>
        <taxon>Streptophyta</taxon>
        <taxon>Embryophyta</taxon>
        <taxon>Tracheophyta</taxon>
        <taxon>Spermatophyta</taxon>
        <taxon>Magnoliopsida</taxon>
        <taxon>eudicotyledons</taxon>
        <taxon>Gunneridae</taxon>
        <taxon>Pentapetalae</taxon>
        <taxon>rosids</taxon>
        <taxon>malvids</taxon>
        <taxon>Malvales</taxon>
        <taxon>Malvaceae</taxon>
        <taxon>Malvoideae</taxon>
        <taxon>Gossypium</taxon>
    </lineage>
</organism>
<reference evidence="7 8" key="1">
    <citation type="journal article" date="2019" name="Genome Biol. Evol.">
        <title>Insights into the evolution of the New World diploid cottons (Gossypium, subgenus Houzingenia) based on genome sequencing.</title>
        <authorList>
            <person name="Grover C.E."/>
            <person name="Arick M.A. 2nd"/>
            <person name="Thrash A."/>
            <person name="Conover J.L."/>
            <person name="Sanders W.S."/>
            <person name="Peterson D.G."/>
            <person name="Frelichowski J.E."/>
            <person name="Scheffler J.A."/>
            <person name="Scheffler B.E."/>
            <person name="Wendel J.F."/>
        </authorList>
    </citation>
    <scope>NUCLEOTIDE SEQUENCE [LARGE SCALE GENOMIC DNA]</scope>
    <source>
        <strain evidence="7">185</strain>
        <tissue evidence="7">Leaf</tissue>
    </source>
</reference>
<evidence type="ECO:0000313" key="8">
    <source>
        <dbReference type="Proteomes" id="UP000593577"/>
    </source>
</evidence>
<comment type="similarity">
    <text evidence="3">Belongs to the Ycf2 family.</text>
</comment>
<dbReference type="PANTHER" id="PTHR33078">
    <property type="entry name" value="PROTEIN YCF2-RELATED"/>
    <property type="match status" value="1"/>
</dbReference>
<dbReference type="PANTHER" id="PTHR33078:SF100">
    <property type="entry name" value="PROTEIN YCF2"/>
    <property type="match status" value="1"/>
</dbReference>
<dbReference type="EMBL" id="JABFAA010000008">
    <property type="protein sequence ID" value="MBA0689780.1"/>
    <property type="molecule type" value="Genomic_DNA"/>
</dbReference>
<evidence type="ECO:0000256" key="1">
    <source>
        <dbReference type="ARBA" id="ARBA00002329"/>
    </source>
</evidence>
<keyword evidence="5" id="KW-0547">Nucleotide-binding</keyword>
<proteinExistence type="inferred from homology"/>